<dbReference type="SUPFAM" id="SSF53448">
    <property type="entry name" value="Nucleotide-diphospho-sugar transferases"/>
    <property type="match status" value="1"/>
</dbReference>
<dbReference type="OrthoDB" id="409543at2759"/>
<comment type="caution">
    <text evidence="4">The sequence shown here is derived from an EMBL/GenBank/DDBJ whole genome shotgun (WGS) entry which is preliminary data.</text>
</comment>
<dbReference type="RefSeq" id="XP_007736897.1">
    <property type="nucleotide sequence ID" value="XM_007738707.1"/>
</dbReference>
<dbReference type="Proteomes" id="UP000019478">
    <property type="component" value="Unassembled WGS sequence"/>
</dbReference>
<feature type="transmembrane region" description="Helical" evidence="3">
    <location>
        <begin position="23"/>
        <end position="41"/>
    </location>
</feature>
<dbReference type="eggNOG" id="ENOG502S7B8">
    <property type="taxonomic scope" value="Eukaryota"/>
</dbReference>
<dbReference type="HOGENOM" id="CLU_051866_1_1_1"/>
<evidence type="ECO:0000256" key="1">
    <source>
        <dbReference type="ARBA" id="ARBA00009003"/>
    </source>
</evidence>
<organism evidence="4 5">
    <name type="scientific">Capronia epimyces CBS 606.96</name>
    <dbReference type="NCBI Taxonomy" id="1182542"/>
    <lineage>
        <taxon>Eukaryota</taxon>
        <taxon>Fungi</taxon>
        <taxon>Dikarya</taxon>
        <taxon>Ascomycota</taxon>
        <taxon>Pezizomycotina</taxon>
        <taxon>Eurotiomycetes</taxon>
        <taxon>Chaetothyriomycetidae</taxon>
        <taxon>Chaetothyriales</taxon>
        <taxon>Herpotrichiellaceae</taxon>
        <taxon>Capronia</taxon>
    </lineage>
</organism>
<dbReference type="GO" id="GO:0016020">
    <property type="term" value="C:membrane"/>
    <property type="evidence" value="ECO:0007669"/>
    <property type="project" value="GOC"/>
</dbReference>
<keyword evidence="3" id="KW-1133">Transmembrane helix</keyword>
<reference evidence="4 5" key="1">
    <citation type="submission" date="2013-03" db="EMBL/GenBank/DDBJ databases">
        <title>The Genome Sequence of Capronia epimyces CBS 606.96.</title>
        <authorList>
            <consortium name="The Broad Institute Genomics Platform"/>
            <person name="Cuomo C."/>
            <person name="de Hoog S."/>
            <person name="Gorbushina A."/>
            <person name="Walker B."/>
            <person name="Young S.K."/>
            <person name="Zeng Q."/>
            <person name="Gargeya S."/>
            <person name="Fitzgerald M."/>
            <person name="Haas B."/>
            <person name="Abouelleil A."/>
            <person name="Allen A.W."/>
            <person name="Alvarado L."/>
            <person name="Arachchi H.M."/>
            <person name="Berlin A.M."/>
            <person name="Chapman S.B."/>
            <person name="Gainer-Dewar J."/>
            <person name="Goldberg J."/>
            <person name="Griggs A."/>
            <person name="Gujja S."/>
            <person name="Hansen M."/>
            <person name="Howarth C."/>
            <person name="Imamovic A."/>
            <person name="Ireland A."/>
            <person name="Larimer J."/>
            <person name="McCowan C."/>
            <person name="Murphy C."/>
            <person name="Pearson M."/>
            <person name="Poon T.W."/>
            <person name="Priest M."/>
            <person name="Roberts A."/>
            <person name="Saif S."/>
            <person name="Shea T."/>
            <person name="Sisk P."/>
            <person name="Sykes S."/>
            <person name="Wortman J."/>
            <person name="Nusbaum C."/>
            <person name="Birren B."/>
        </authorList>
    </citation>
    <scope>NUCLEOTIDE SEQUENCE [LARGE SCALE GENOMIC DNA]</scope>
    <source>
        <strain evidence="4 5">CBS 606.96</strain>
    </source>
</reference>
<gene>
    <name evidence="4" type="ORF">A1O3_08610</name>
</gene>
<evidence type="ECO:0000313" key="4">
    <source>
        <dbReference type="EMBL" id="EXJ79109.1"/>
    </source>
</evidence>
<dbReference type="PANTHER" id="PTHR32385:SF23">
    <property type="entry name" value="NUCLEOTIDE-DIPHOSPHO-SUGAR TRANSFERASE"/>
    <property type="match status" value="1"/>
</dbReference>
<dbReference type="GO" id="GO:0000030">
    <property type="term" value="F:mannosyltransferase activity"/>
    <property type="evidence" value="ECO:0007669"/>
    <property type="project" value="TreeGrafter"/>
</dbReference>
<name>W9Y9P0_9EURO</name>
<dbReference type="EMBL" id="AMGY01000008">
    <property type="protein sequence ID" value="EXJ79109.1"/>
    <property type="molecule type" value="Genomic_DNA"/>
</dbReference>
<keyword evidence="5" id="KW-1185">Reference proteome</keyword>
<dbReference type="Pfam" id="PF04488">
    <property type="entry name" value="Gly_transf_sug"/>
    <property type="match status" value="1"/>
</dbReference>
<accession>W9Y9P0</accession>
<keyword evidence="3" id="KW-0812">Transmembrane</keyword>
<evidence type="ECO:0000256" key="3">
    <source>
        <dbReference type="SAM" id="Phobius"/>
    </source>
</evidence>
<proteinExistence type="inferred from homology"/>
<evidence type="ECO:0000256" key="2">
    <source>
        <dbReference type="ARBA" id="ARBA00022679"/>
    </source>
</evidence>
<dbReference type="Gene3D" id="3.90.550.20">
    <property type="match status" value="1"/>
</dbReference>
<evidence type="ECO:0000313" key="5">
    <source>
        <dbReference type="Proteomes" id="UP000019478"/>
    </source>
</evidence>
<comment type="similarity">
    <text evidence="1">Belongs to the glycosyltransferase 32 family.</text>
</comment>
<protein>
    <submittedName>
        <fullName evidence="4">Uncharacterized protein</fullName>
    </submittedName>
</protein>
<dbReference type="GeneID" id="19172697"/>
<keyword evidence="2" id="KW-0808">Transferase</keyword>
<dbReference type="PANTHER" id="PTHR32385">
    <property type="entry name" value="MANNOSYL PHOSPHORYLINOSITOL CERAMIDE SYNTHASE"/>
    <property type="match status" value="1"/>
</dbReference>
<sequence>MDSPTSPRNINPLHQIYGSRRTVRWVIFLAVAAIITVYMSGQGSIPVSPTSTPFGSSRKAKYLTPRQLMDRPISKDLQTIPRIFHQSWTSTQLPAKFEHWSESCRAAHPNWEWVLWTDEDNEALVRMHFPWLLQTYQDLPGVIYKADLVRNIYMYMFGGVYADLDVECLRPTDNLFKEFNVSTVSHAKPRPVSTHELQKSGRKAFFGRMGTDTSFSNSIPNAWMASTPGHPFFLLVIESVVKGIIDGSSAGQSPEQVTGPVQLFDMVNQYMALDSPYEGEKLDKHVAKNPSAKQFTPRRGLGHSIEVLPFNYIFPYSWQRDGEAFREVCWATKTTFDAERCKLVLGTDHWPSYAITYWSHTWSGEGHDAGNMHQLDDK</sequence>
<dbReference type="InterPro" id="IPR051706">
    <property type="entry name" value="Glycosyltransferase_domain"/>
</dbReference>
<keyword evidence="3" id="KW-0472">Membrane</keyword>
<dbReference type="STRING" id="1182542.W9Y9P0"/>
<dbReference type="AlphaFoldDB" id="W9Y9P0"/>
<dbReference type="InterPro" id="IPR007577">
    <property type="entry name" value="GlycoTrfase_DXD_sugar-bd_CS"/>
</dbReference>
<dbReference type="GO" id="GO:0051999">
    <property type="term" value="P:mannosyl-inositol phosphorylceramide biosynthetic process"/>
    <property type="evidence" value="ECO:0007669"/>
    <property type="project" value="TreeGrafter"/>
</dbReference>
<dbReference type="InterPro" id="IPR029044">
    <property type="entry name" value="Nucleotide-diphossugar_trans"/>
</dbReference>